<evidence type="ECO:0000313" key="4">
    <source>
        <dbReference type="Proteomes" id="UP000000267"/>
    </source>
</evidence>
<accession>A7TRX0</accession>
<dbReference type="InParanoid" id="A7TRX0"/>
<feature type="transmembrane region" description="Helical" evidence="1">
    <location>
        <begin position="86"/>
        <end position="107"/>
    </location>
</feature>
<dbReference type="Proteomes" id="UP000000267">
    <property type="component" value="Unassembled WGS sequence"/>
</dbReference>
<keyword evidence="1" id="KW-0812">Transmembrane</keyword>
<dbReference type="GeneID" id="5543020"/>
<keyword evidence="2" id="KW-0732">Signal</keyword>
<organism evidence="4">
    <name type="scientific">Vanderwaltozyma polyspora (strain ATCC 22028 / DSM 70294 / BCRC 21397 / CBS 2163 / NBRC 10782 / NRRL Y-8283 / UCD 57-17)</name>
    <name type="common">Kluyveromyces polysporus</name>
    <dbReference type="NCBI Taxonomy" id="436907"/>
    <lineage>
        <taxon>Eukaryota</taxon>
        <taxon>Fungi</taxon>
        <taxon>Dikarya</taxon>
        <taxon>Ascomycota</taxon>
        <taxon>Saccharomycotina</taxon>
        <taxon>Saccharomycetes</taxon>
        <taxon>Saccharomycetales</taxon>
        <taxon>Saccharomycetaceae</taxon>
        <taxon>Vanderwaltozyma</taxon>
    </lineage>
</organism>
<feature type="signal peptide" evidence="2">
    <location>
        <begin position="1"/>
        <end position="18"/>
    </location>
</feature>
<proteinExistence type="predicted"/>
<name>A7TRX0_VANPO</name>
<keyword evidence="1" id="KW-1133">Transmembrane helix</keyword>
<dbReference type="EMBL" id="DS480490">
    <property type="protein sequence ID" value="EDO14975.1"/>
    <property type="molecule type" value="Genomic_DNA"/>
</dbReference>
<feature type="non-terminal residue" evidence="3">
    <location>
        <position position="1"/>
    </location>
</feature>
<dbReference type="HOGENOM" id="CLU_2151894_0_0_1"/>
<keyword evidence="4" id="KW-1185">Reference proteome</keyword>
<dbReference type="OMA" id="HIILMGT"/>
<reference evidence="3 4" key="1">
    <citation type="journal article" date="2007" name="Proc. Natl. Acad. Sci. U.S.A.">
        <title>Independent sorting-out of thousands of duplicated gene pairs in two yeast species descended from a whole-genome duplication.</title>
        <authorList>
            <person name="Scannell D.R."/>
            <person name="Frank A.C."/>
            <person name="Conant G.C."/>
            <person name="Byrne K.P."/>
            <person name="Woolfit M."/>
            <person name="Wolfe K.H."/>
        </authorList>
    </citation>
    <scope>NUCLEOTIDE SEQUENCE [LARGE SCALE GENOMIC DNA]</scope>
    <source>
        <strain evidence="4">ATCC 22028 / DSM 70294 / BCRC 21397 / CBS 2163 / NBRC 10782 / NRRL Y-8283 / UCD 57-17</strain>
    </source>
</reference>
<feature type="chain" id="PRO_5002713122" description="DUF4149 domain-containing protein" evidence="2">
    <location>
        <begin position="19"/>
        <end position="112"/>
    </location>
</feature>
<dbReference type="KEGG" id="vpo:Kpol_387p1"/>
<dbReference type="AlphaFoldDB" id="A7TRX0"/>
<gene>
    <name evidence="3" type="ORF">Kpol_387p1</name>
</gene>
<dbReference type="RefSeq" id="XP_001642833.1">
    <property type="nucleotide sequence ID" value="XM_001642783.1"/>
</dbReference>
<protein>
    <recommendedName>
        <fullName evidence="5">DUF4149 domain-containing protein</fullName>
    </recommendedName>
</protein>
<evidence type="ECO:0000256" key="1">
    <source>
        <dbReference type="SAM" id="Phobius"/>
    </source>
</evidence>
<evidence type="ECO:0008006" key="5">
    <source>
        <dbReference type="Google" id="ProtNLM"/>
    </source>
</evidence>
<evidence type="ECO:0000313" key="3">
    <source>
        <dbReference type="EMBL" id="EDO14975.1"/>
    </source>
</evidence>
<keyword evidence="1" id="KW-0472">Membrane</keyword>
<sequence length="112" mass="12478">KLFPKFFALQTLTPFLLAATTPLALTCIPKAVLGVIATTGLLNLGCLLPILNKDREQRIEVEKNENDQSFQQKETAIVKKFDKVHLISMAVNLANIASLGYYGYLLIKHYTV</sequence>
<evidence type="ECO:0000256" key="2">
    <source>
        <dbReference type="SAM" id="SignalP"/>
    </source>
</evidence>